<evidence type="ECO:0000313" key="2">
    <source>
        <dbReference type="EMBL" id="GAA4568635.1"/>
    </source>
</evidence>
<accession>A0ABP8SHG2</accession>
<dbReference type="InterPro" id="IPR004675">
    <property type="entry name" value="AhpD_core"/>
</dbReference>
<organism evidence="2 3">
    <name type="scientific">Micromonospora coerulea</name>
    <dbReference type="NCBI Taxonomy" id="47856"/>
    <lineage>
        <taxon>Bacteria</taxon>
        <taxon>Bacillati</taxon>
        <taxon>Actinomycetota</taxon>
        <taxon>Actinomycetes</taxon>
        <taxon>Micromonosporales</taxon>
        <taxon>Micromonosporaceae</taxon>
        <taxon>Micromonospora</taxon>
    </lineage>
</organism>
<feature type="domain" description="Carboxymuconolactone decarboxylase-like" evidence="1">
    <location>
        <begin position="101"/>
        <end position="173"/>
    </location>
</feature>
<comment type="caution">
    <text evidence="2">The sequence shown here is derived from an EMBL/GenBank/DDBJ whole genome shotgun (WGS) entry which is preliminary data.</text>
</comment>
<dbReference type="PANTHER" id="PTHR35446:SF2">
    <property type="entry name" value="CARBOXYMUCONOLACTONE DECARBOXYLASE-LIKE DOMAIN-CONTAINING PROTEIN"/>
    <property type="match status" value="1"/>
</dbReference>
<dbReference type="Pfam" id="PF02627">
    <property type="entry name" value="CMD"/>
    <property type="match status" value="2"/>
</dbReference>
<name>A0ABP8SHG2_9ACTN</name>
<proteinExistence type="predicted"/>
<dbReference type="Proteomes" id="UP001500307">
    <property type="component" value="Unassembled WGS sequence"/>
</dbReference>
<evidence type="ECO:0000313" key="3">
    <source>
        <dbReference type="Proteomes" id="UP001500307"/>
    </source>
</evidence>
<dbReference type="NCBIfam" id="TIGR00778">
    <property type="entry name" value="ahpD_dom"/>
    <property type="match status" value="1"/>
</dbReference>
<sequence length="196" mass="21038">MIAYGFRRKPEGDVIAHIDLGLDEHRHPGIRGLNRFRPETAGPLNALAETLLRAPHPTLSPGERELIAAYVSGLNDCEFCSASHSATAAAQLPAGMPLVEQVRADLDAAPIDPKLRALLRIAAAVRRSGRDVTPELVEAARAAGATDLELHDVVLIAAAFCMYNRYVDGLAAFTPDDPRAYEMGARHLVEHGYAAG</sequence>
<dbReference type="SUPFAM" id="SSF69118">
    <property type="entry name" value="AhpD-like"/>
    <property type="match status" value="1"/>
</dbReference>
<evidence type="ECO:0000259" key="1">
    <source>
        <dbReference type="Pfam" id="PF02627"/>
    </source>
</evidence>
<keyword evidence="3" id="KW-1185">Reference proteome</keyword>
<dbReference type="InterPro" id="IPR029032">
    <property type="entry name" value="AhpD-like"/>
</dbReference>
<reference evidence="3" key="1">
    <citation type="journal article" date="2019" name="Int. J. Syst. Evol. Microbiol.">
        <title>The Global Catalogue of Microorganisms (GCM) 10K type strain sequencing project: providing services to taxonomists for standard genome sequencing and annotation.</title>
        <authorList>
            <consortium name="The Broad Institute Genomics Platform"/>
            <consortium name="The Broad Institute Genome Sequencing Center for Infectious Disease"/>
            <person name="Wu L."/>
            <person name="Ma J."/>
        </authorList>
    </citation>
    <scope>NUCLEOTIDE SEQUENCE [LARGE SCALE GENOMIC DNA]</scope>
    <source>
        <strain evidence="3">JCM 3175</strain>
    </source>
</reference>
<dbReference type="Gene3D" id="1.20.1290.10">
    <property type="entry name" value="AhpD-like"/>
    <property type="match status" value="1"/>
</dbReference>
<dbReference type="InterPro" id="IPR003779">
    <property type="entry name" value="CMD-like"/>
</dbReference>
<gene>
    <name evidence="2" type="ORF">GCM10023176_23430</name>
</gene>
<dbReference type="PANTHER" id="PTHR35446">
    <property type="entry name" value="SI:CH211-175M2.5"/>
    <property type="match status" value="1"/>
</dbReference>
<protein>
    <submittedName>
        <fullName evidence="2">Carboxymuconolactone decarboxylase family protein</fullName>
    </submittedName>
</protein>
<feature type="domain" description="Carboxymuconolactone decarboxylase-like" evidence="1">
    <location>
        <begin position="38"/>
        <end position="89"/>
    </location>
</feature>
<dbReference type="EMBL" id="BAABGU010000011">
    <property type="protein sequence ID" value="GAA4568635.1"/>
    <property type="molecule type" value="Genomic_DNA"/>
</dbReference>